<protein>
    <submittedName>
        <fullName evidence="1">Uncharacterized protein</fullName>
    </submittedName>
</protein>
<organism evidence="1 2">
    <name type="scientific">Cuscuta epithymum</name>
    <dbReference type="NCBI Taxonomy" id="186058"/>
    <lineage>
        <taxon>Eukaryota</taxon>
        <taxon>Viridiplantae</taxon>
        <taxon>Streptophyta</taxon>
        <taxon>Embryophyta</taxon>
        <taxon>Tracheophyta</taxon>
        <taxon>Spermatophyta</taxon>
        <taxon>Magnoliopsida</taxon>
        <taxon>eudicotyledons</taxon>
        <taxon>Gunneridae</taxon>
        <taxon>Pentapetalae</taxon>
        <taxon>asterids</taxon>
        <taxon>lamiids</taxon>
        <taxon>Solanales</taxon>
        <taxon>Convolvulaceae</taxon>
        <taxon>Cuscuteae</taxon>
        <taxon>Cuscuta</taxon>
        <taxon>Cuscuta subgen. Cuscuta</taxon>
    </lineage>
</organism>
<sequence length="100" mass="11667">MIRHPADSLQWKKIDRMYPDFGNEPRNLRFGLATDGMNPYGNLSSIHSSWPVLLIIYNLSPWLCMKRKYIMLSMLISGHKQPGNDIDVYLSPFVEDLKRL</sequence>
<comment type="caution">
    <text evidence="1">The sequence shown here is derived from an EMBL/GenBank/DDBJ whole genome shotgun (WGS) entry which is preliminary data.</text>
</comment>
<evidence type="ECO:0000313" key="1">
    <source>
        <dbReference type="EMBL" id="CAH9139935.1"/>
    </source>
</evidence>
<proteinExistence type="predicted"/>
<dbReference type="EMBL" id="CAMAPF010001020">
    <property type="protein sequence ID" value="CAH9139935.1"/>
    <property type="molecule type" value="Genomic_DNA"/>
</dbReference>
<evidence type="ECO:0000313" key="2">
    <source>
        <dbReference type="Proteomes" id="UP001152523"/>
    </source>
</evidence>
<dbReference type="AlphaFoldDB" id="A0AAV0FWD0"/>
<dbReference type="InterPro" id="IPR004242">
    <property type="entry name" value="Transposase_21"/>
</dbReference>
<dbReference type="Proteomes" id="UP001152523">
    <property type="component" value="Unassembled WGS sequence"/>
</dbReference>
<reference evidence="1" key="1">
    <citation type="submission" date="2022-07" db="EMBL/GenBank/DDBJ databases">
        <authorList>
            <person name="Macas J."/>
            <person name="Novak P."/>
            <person name="Neumann P."/>
        </authorList>
    </citation>
    <scope>NUCLEOTIDE SEQUENCE</scope>
</reference>
<name>A0AAV0FWD0_9ASTE</name>
<accession>A0AAV0FWD0</accession>
<gene>
    <name evidence="1" type="ORF">CEPIT_LOCUS37961</name>
</gene>
<dbReference type="Pfam" id="PF02992">
    <property type="entry name" value="Transposase_21"/>
    <property type="match status" value="1"/>
</dbReference>
<keyword evidence="2" id="KW-1185">Reference proteome</keyword>